<sequence>MYGNIMKFILIVGLYFIYTLNIATVEAKDNTLLLNQSPINIESSSLEIIDGKKIAIFEGQVRVNQEDITISSNKLELSYAFNSSSEDINVKKIVCTGNVLIEFDNQSVTSESAEYDLENNQIILQNDVIISKDEGNAIKAEKVIIDLDTMRIKMDSSDRVQAFITPPKR</sequence>
<reference evidence="3 4" key="1">
    <citation type="journal article" date="2018" name="Microbiome">
        <title>Fine metagenomic profile of the Mediterranean stratified and mixed water columns revealed by assembly and recruitment.</title>
        <authorList>
            <person name="Haro-Moreno J.M."/>
            <person name="Lopez-Perez M."/>
            <person name="De La Torre J.R."/>
            <person name="Picazo A."/>
            <person name="Camacho A."/>
            <person name="Rodriguez-Valera F."/>
        </authorList>
    </citation>
    <scope>NUCLEOTIDE SEQUENCE [LARGE SCALE GENOMIC DNA]</scope>
    <source>
        <strain evidence="3">MED-G57</strain>
    </source>
</reference>
<keyword evidence="1" id="KW-0732">Signal</keyword>
<evidence type="ECO:0000313" key="4">
    <source>
        <dbReference type="Proteomes" id="UP000253570"/>
    </source>
</evidence>
<dbReference type="GO" id="GO:0030288">
    <property type="term" value="C:outer membrane-bounded periplasmic space"/>
    <property type="evidence" value="ECO:0007669"/>
    <property type="project" value="TreeGrafter"/>
</dbReference>
<name>A0A368DSC9_9PROT</name>
<dbReference type="AlphaFoldDB" id="A0A368DSC9"/>
<evidence type="ECO:0000259" key="2">
    <source>
        <dbReference type="Pfam" id="PF03968"/>
    </source>
</evidence>
<dbReference type="GO" id="GO:0009279">
    <property type="term" value="C:cell outer membrane"/>
    <property type="evidence" value="ECO:0007669"/>
    <property type="project" value="TreeGrafter"/>
</dbReference>
<dbReference type="Gene3D" id="2.60.450.10">
    <property type="entry name" value="Lipopolysaccharide (LPS) transport protein A like domain"/>
    <property type="match status" value="1"/>
</dbReference>
<dbReference type="PANTHER" id="PTHR36504">
    <property type="entry name" value="LIPOPOLYSACCHARIDE EXPORT SYSTEM PROTEIN LPTA"/>
    <property type="match status" value="1"/>
</dbReference>
<organism evidence="3 4">
    <name type="scientific">PS1 clade bacterium</name>
    <dbReference type="NCBI Taxonomy" id="2175152"/>
    <lineage>
        <taxon>Bacteria</taxon>
        <taxon>Pseudomonadati</taxon>
        <taxon>Pseudomonadota</taxon>
        <taxon>Alphaproteobacteria</taxon>
        <taxon>PS1 clade</taxon>
    </lineage>
</organism>
<proteinExistence type="predicted"/>
<feature type="domain" description="Organic solvent tolerance-like N-terminal" evidence="2">
    <location>
        <begin position="40"/>
        <end position="149"/>
    </location>
</feature>
<evidence type="ECO:0000313" key="3">
    <source>
        <dbReference type="EMBL" id="RCL74719.1"/>
    </source>
</evidence>
<protein>
    <recommendedName>
        <fullName evidence="2">Organic solvent tolerance-like N-terminal domain-containing protein</fullName>
    </recommendedName>
</protein>
<dbReference type="Proteomes" id="UP000253570">
    <property type="component" value="Unassembled WGS sequence"/>
</dbReference>
<accession>A0A368DSC9</accession>
<dbReference type="EMBL" id="QOQD01000001">
    <property type="protein sequence ID" value="RCL74719.1"/>
    <property type="molecule type" value="Genomic_DNA"/>
</dbReference>
<dbReference type="Pfam" id="PF03968">
    <property type="entry name" value="LptD_N"/>
    <property type="match status" value="1"/>
</dbReference>
<dbReference type="InterPro" id="IPR052037">
    <property type="entry name" value="LPS_export_LptA"/>
</dbReference>
<evidence type="ECO:0000256" key="1">
    <source>
        <dbReference type="ARBA" id="ARBA00022729"/>
    </source>
</evidence>
<comment type="caution">
    <text evidence="3">The sequence shown here is derived from an EMBL/GenBank/DDBJ whole genome shotgun (WGS) entry which is preliminary data.</text>
</comment>
<gene>
    <name evidence="3" type="ORF">DBW71_00820</name>
</gene>
<dbReference type="GO" id="GO:0017089">
    <property type="term" value="F:glycolipid transfer activity"/>
    <property type="evidence" value="ECO:0007669"/>
    <property type="project" value="TreeGrafter"/>
</dbReference>
<dbReference type="GO" id="GO:0015920">
    <property type="term" value="P:lipopolysaccharide transport"/>
    <property type="evidence" value="ECO:0007669"/>
    <property type="project" value="TreeGrafter"/>
</dbReference>
<dbReference type="PANTHER" id="PTHR36504:SF1">
    <property type="entry name" value="LIPOPOLYSACCHARIDE EXPORT SYSTEM PROTEIN LPTA"/>
    <property type="match status" value="1"/>
</dbReference>
<dbReference type="InterPro" id="IPR005653">
    <property type="entry name" value="OstA-like_N"/>
</dbReference>